<dbReference type="GO" id="GO:0019933">
    <property type="term" value="P:cAMP-mediated signaling"/>
    <property type="evidence" value="ECO:0007669"/>
    <property type="project" value="TreeGrafter"/>
</dbReference>
<protein>
    <submittedName>
        <fullName evidence="1">Uncharacterized protein</fullName>
    </submittedName>
</protein>
<dbReference type="Gene3D" id="1.25.40.330">
    <property type="entry name" value="Adenylate cyclase-associated CAP, N-terminal domain"/>
    <property type="match status" value="1"/>
</dbReference>
<gene>
    <name evidence="1" type="ORF">L3X38_043401</name>
</gene>
<dbReference type="SUPFAM" id="SSF101278">
    <property type="entry name" value="N-terminal domain of adenylylcyclase associated protein, CAP"/>
    <property type="match status" value="1"/>
</dbReference>
<dbReference type="GO" id="GO:0008179">
    <property type="term" value="F:adenylate cyclase binding"/>
    <property type="evidence" value="ECO:0007669"/>
    <property type="project" value="TreeGrafter"/>
</dbReference>
<dbReference type="GO" id="GO:0007015">
    <property type="term" value="P:actin filament organization"/>
    <property type="evidence" value="ECO:0007669"/>
    <property type="project" value="TreeGrafter"/>
</dbReference>
<dbReference type="Proteomes" id="UP001054821">
    <property type="component" value="Chromosome 8"/>
</dbReference>
<organism evidence="1 2">
    <name type="scientific">Prunus dulcis</name>
    <name type="common">Almond</name>
    <name type="synonym">Amygdalus dulcis</name>
    <dbReference type="NCBI Taxonomy" id="3755"/>
    <lineage>
        <taxon>Eukaryota</taxon>
        <taxon>Viridiplantae</taxon>
        <taxon>Streptophyta</taxon>
        <taxon>Embryophyta</taxon>
        <taxon>Tracheophyta</taxon>
        <taxon>Spermatophyta</taxon>
        <taxon>Magnoliopsida</taxon>
        <taxon>eudicotyledons</taxon>
        <taxon>Gunneridae</taxon>
        <taxon>Pentapetalae</taxon>
        <taxon>rosids</taxon>
        <taxon>fabids</taxon>
        <taxon>Rosales</taxon>
        <taxon>Rosaceae</taxon>
        <taxon>Amygdaloideae</taxon>
        <taxon>Amygdaleae</taxon>
        <taxon>Prunus</taxon>
    </lineage>
</organism>
<dbReference type="InterPro" id="IPR013992">
    <property type="entry name" value="Adenylate_cyclase-assoc_CAP_N"/>
</dbReference>
<dbReference type="Pfam" id="PF01213">
    <property type="entry name" value="CAP_N-CM"/>
    <property type="match status" value="1"/>
</dbReference>
<dbReference type="PANTHER" id="PTHR10652:SF0">
    <property type="entry name" value="ADENYLYL CYCLASE-ASSOCIATED PROTEIN"/>
    <property type="match status" value="1"/>
</dbReference>
<dbReference type="AlphaFoldDB" id="A0AAD4UWN1"/>
<sequence>MLKCLQNLDAIIFKSLAMSANASTFVRDLTNLVEMGKSESGENVDAQEKLIQRLESAVARLESLSLSLSGGEASAAASGDDGPLDLSILAYEDLIRQYLGRVSAAVEKIGGPVLDVTKVLQQAFAVQKDLLIQVKQTKKPILYWVYFTLPPANFSKL</sequence>
<comment type="caution">
    <text evidence="1">The sequence shown here is derived from an EMBL/GenBank/DDBJ whole genome shotgun (WGS) entry which is preliminary data.</text>
</comment>
<evidence type="ECO:0000313" key="1">
    <source>
        <dbReference type="EMBL" id="KAI5314225.1"/>
    </source>
</evidence>
<name>A0AAD4UWN1_PRUDU</name>
<dbReference type="InterPro" id="IPR001837">
    <property type="entry name" value="Adenylate_cyclase-assoc_CAP"/>
</dbReference>
<keyword evidence="2" id="KW-1185">Reference proteome</keyword>
<dbReference type="PANTHER" id="PTHR10652">
    <property type="entry name" value="ADENYLYL CYCLASE-ASSOCIATED PROTEIN"/>
    <property type="match status" value="1"/>
</dbReference>
<evidence type="ECO:0000313" key="2">
    <source>
        <dbReference type="Proteomes" id="UP001054821"/>
    </source>
</evidence>
<dbReference type="EMBL" id="JAJFAZ020000008">
    <property type="protein sequence ID" value="KAI5314225.1"/>
    <property type="molecule type" value="Genomic_DNA"/>
</dbReference>
<dbReference type="GO" id="GO:0003779">
    <property type="term" value="F:actin binding"/>
    <property type="evidence" value="ECO:0007669"/>
    <property type="project" value="InterPro"/>
</dbReference>
<accession>A0AAD4UWN1</accession>
<dbReference type="GO" id="GO:0005737">
    <property type="term" value="C:cytoplasm"/>
    <property type="evidence" value="ECO:0007669"/>
    <property type="project" value="TreeGrafter"/>
</dbReference>
<reference evidence="1 2" key="1">
    <citation type="journal article" date="2022" name="G3 (Bethesda)">
        <title>Whole-genome sequence and methylome profiling of the almond [Prunus dulcis (Mill.) D.A. Webb] cultivar 'Nonpareil'.</title>
        <authorList>
            <person name="D'Amico-Willman K.M."/>
            <person name="Ouma W.Z."/>
            <person name="Meulia T."/>
            <person name="Sideli G.M."/>
            <person name="Gradziel T.M."/>
            <person name="Fresnedo-Ramirez J."/>
        </authorList>
    </citation>
    <scope>NUCLEOTIDE SEQUENCE [LARGE SCALE GENOMIC DNA]</scope>
    <source>
        <strain evidence="1">Clone GOH B32 T37-40</strain>
    </source>
</reference>
<proteinExistence type="predicted"/>
<dbReference type="InterPro" id="IPR036222">
    <property type="entry name" value="CAP_N_sf"/>
</dbReference>
<dbReference type="InterPro" id="IPR018106">
    <property type="entry name" value="CAP_CS_N"/>
</dbReference>
<dbReference type="PROSITE" id="PS01088">
    <property type="entry name" value="CAP_1"/>
    <property type="match status" value="1"/>
</dbReference>